<organism evidence="1 2">
    <name type="scientific">Algivirga pacifica</name>
    <dbReference type="NCBI Taxonomy" id="1162670"/>
    <lineage>
        <taxon>Bacteria</taxon>
        <taxon>Pseudomonadati</taxon>
        <taxon>Bacteroidota</taxon>
        <taxon>Cytophagia</taxon>
        <taxon>Cytophagales</taxon>
        <taxon>Flammeovirgaceae</taxon>
        <taxon>Algivirga</taxon>
    </lineage>
</organism>
<sequence length="116" mass="13751">MYLIMIDAILRMLRRVWSKIKSFFTRLFLFGIHVTQYFKDIWYRVQMEQNHEDLIAVAIKNNDFATTDIGLGGITNVVYDTKSNEILEQYSQHTECQELDQVTKNQFQGKQVLILK</sequence>
<evidence type="ECO:0000313" key="1">
    <source>
        <dbReference type="EMBL" id="GAA4829524.1"/>
    </source>
</evidence>
<accession>A0ABP9D5C7</accession>
<comment type="caution">
    <text evidence="1">The sequence shown here is derived from an EMBL/GenBank/DDBJ whole genome shotgun (WGS) entry which is preliminary data.</text>
</comment>
<gene>
    <name evidence="1" type="ORF">GCM10023331_13390</name>
</gene>
<protein>
    <submittedName>
        <fullName evidence="1">Uncharacterized protein</fullName>
    </submittedName>
</protein>
<reference evidence="2" key="1">
    <citation type="journal article" date="2019" name="Int. J. Syst. Evol. Microbiol.">
        <title>The Global Catalogue of Microorganisms (GCM) 10K type strain sequencing project: providing services to taxonomists for standard genome sequencing and annotation.</title>
        <authorList>
            <consortium name="The Broad Institute Genomics Platform"/>
            <consortium name="The Broad Institute Genome Sequencing Center for Infectious Disease"/>
            <person name="Wu L."/>
            <person name="Ma J."/>
        </authorList>
    </citation>
    <scope>NUCLEOTIDE SEQUENCE [LARGE SCALE GENOMIC DNA]</scope>
    <source>
        <strain evidence="2">JCM 18326</strain>
    </source>
</reference>
<dbReference type="EMBL" id="BAABJX010000021">
    <property type="protein sequence ID" value="GAA4829524.1"/>
    <property type="molecule type" value="Genomic_DNA"/>
</dbReference>
<dbReference type="Proteomes" id="UP001500298">
    <property type="component" value="Unassembled WGS sequence"/>
</dbReference>
<evidence type="ECO:0000313" key="2">
    <source>
        <dbReference type="Proteomes" id="UP001500298"/>
    </source>
</evidence>
<proteinExistence type="predicted"/>
<keyword evidence="2" id="KW-1185">Reference proteome</keyword>
<name>A0ABP9D5C7_9BACT</name>